<comment type="caution">
    <text evidence="6">The sequence shown here is derived from an EMBL/GenBank/DDBJ whole genome shotgun (WGS) entry which is preliminary data.</text>
</comment>
<dbReference type="InterPro" id="IPR036388">
    <property type="entry name" value="WH-like_DNA-bd_sf"/>
</dbReference>
<evidence type="ECO:0000313" key="7">
    <source>
        <dbReference type="Proteomes" id="UP001595462"/>
    </source>
</evidence>
<dbReference type="EMBL" id="JBHRSS010000004">
    <property type="protein sequence ID" value="MFC3104576.1"/>
    <property type="molecule type" value="Genomic_DNA"/>
</dbReference>
<evidence type="ECO:0000256" key="1">
    <source>
        <dbReference type="ARBA" id="ARBA00009437"/>
    </source>
</evidence>
<name>A0ABV7ERK9_9GAMM</name>
<evidence type="ECO:0000313" key="6">
    <source>
        <dbReference type="EMBL" id="MFC3104576.1"/>
    </source>
</evidence>
<sequence>MKIQQLRHFLAIAEAGTLSRAAQHCHISQPSMSASLRKLERDVGKSLFVRHAHGLTPTQSGRQLQQHAVRILQAVEAARVSLDDVPAELTGELNVGVTETISAYLLPRVLRWQKTMLPGLAIHYIEDSVDGMQAQVANARIDIGLMVTDNLSPTSALTCEALFTSPRNLWLAAGHPLLQQPRIVLADVAKYPFVLLEMDEHVRTWERYWGASAAKPEIVFRSHSIEAVRSMVGQKGGITILSDLVFRPWTLDGEHLSRRRLDDEVPGMDIGVIHSGDAMGTRQQAFVNMLRHNLKRDALLDQQS</sequence>
<comment type="similarity">
    <text evidence="1">Belongs to the LysR transcriptional regulatory family.</text>
</comment>
<keyword evidence="2" id="KW-0805">Transcription regulation</keyword>
<dbReference type="InterPro" id="IPR036390">
    <property type="entry name" value="WH_DNA-bd_sf"/>
</dbReference>
<dbReference type="Pfam" id="PF03466">
    <property type="entry name" value="LysR_substrate"/>
    <property type="match status" value="1"/>
</dbReference>
<keyword evidence="3" id="KW-0238">DNA-binding</keyword>
<reference evidence="7" key="1">
    <citation type="journal article" date="2019" name="Int. J. Syst. Evol. Microbiol.">
        <title>The Global Catalogue of Microorganisms (GCM) 10K type strain sequencing project: providing services to taxonomists for standard genome sequencing and annotation.</title>
        <authorList>
            <consortium name="The Broad Institute Genomics Platform"/>
            <consortium name="The Broad Institute Genome Sequencing Center for Infectious Disease"/>
            <person name="Wu L."/>
            <person name="Ma J."/>
        </authorList>
    </citation>
    <scope>NUCLEOTIDE SEQUENCE [LARGE SCALE GENOMIC DNA]</scope>
    <source>
        <strain evidence="7">KCTC 52640</strain>
    </source>
</reference>
<dbReference type="Pfam" id="PF00126">
    <property type="entry name" value="HTH_1"/>
    <property type="match status" value="1"/>
</dbReference>
<dbReference type="PANTHER" id="PTHR30346:SF0">
    <property type="entry name" value="HCA OPERON TRANSCRIPTIONAL ACTIVATOR HCAR"/>
    <property type="match status" value="1"/>
</dbReference>
<organism evidence="6 7">
    <name type="scientific">Salinisphaera aquimarina</name>
    <dbReference type="NCBI Taxonomy" id="2094031"/>
    <lineage>
        <taxon>Bacteria</taxon>
        <taxon>Pseudomonadati</taxon>
        <taxon>Pseudomonadota</taxon>
        <taxon>Gammaproteobacteria</taxon>
        <taxon>Salinisphaerales</taxon>
        <taxon>Salinisphaeraceae</taxon>
        <taxon>Salinisphaera</taxon>
    </lineage>
</organism>
<dbReference type="Proteomes" id="UP001595462">
    <property type="component" value="Unassembled WGS sequence"/>
</dbReference>
<dbReference type="SUPFAM" id="SSF53850">
    <property type="entry name" value="Periplasmic binding protein-like II"/>
    <property type="match status" value="1"/>
</dbReference>
<evidence type="ECO:0000256" key="4">
    <source>
        <dbReference type="ARBA" id="ARBA00023163"/>
    </source>
</evidence>
<dbReference type="SUPFAM" id="SSF46785">
    <property type="entry name" value="Winged helix' DNA-binding domain"/>
    <property type="match status" value="1"/>
</dbReference>
<keyword evidence="4" id="KW-0804">Transcription</keyword>
<keyword evidence="7" id="KW-1185">Reference proteome</keyword>
<dbReference type="InterPro" id="IPR005119">
    <property type="entry name" value="LysR_subst-bd"/>
</dbReference>
<feature type="domain" description="HTH lysR-type" evidence="5">
    <location>
        <begin position="1"/>
        <end position="58"/>
    </location>
</feature>
<accession>A0ABV7ERK9</accession>
<proteinExistence type="inferred from homology"/>
<dbReference type="Gene3D" id="3.40.190.10">
    <property type="entry name" value="Periplasmic binding protein-like II"/>
    <property type="match status" value="2"/>
</dbReference>
<protein>
    <submittedName>
        <fullName evidence="6">LysR family transcriptional regulator</fullName>
    </submittedName>
</protein>
<evidence type="ECO:0000256" key="3">
    <source>
        <dbReference type="ARBA" id="ARBA00023125"/>
    </source>
</evidence>
<dbReference type="PANTHER" id="PTHR30346">
    <property type="entry name" value="TRANSCRIPTIONAL DUAL REGULATOR HCAR-RELATED"/>
    <property type="match status" value="1"/>
</dbReference>
<dbReference type="PROSITE" id="PS50931">
    <property type="entry name" value="HTH_LYSR"/>
    <property type="match status" value="1"/>
</dbReference>
<dbReference type="RefSeq" id="WP_380689843.1">
    <property type="nucleotide sequence ID" value="NZ_JBHRSS010000004.1"/>
</dbReference>
<dbReference type="Gene3D" id="1.10.10.10">
    <property type="entry name" value="Winged helix-like DNA-binding domain superfamily/Winged helix DNA-binding domain"/>
    <property type="match status" value="1"/>
</dbReference>
<evidence type="ECO:0000259" key="5">
    <source>
        <dbReference type="PROSITE" id="PS50931"/>
    </source>
</evidence>
<evidence type="ECO:0000256" key="2">
    <source>
        <dbReference type="ARBA" id="ARBA00023015"/>
    </source>
</evidence>
<gene>
    <name evidence="6" type="ORF">ACFOSU_11830</name>
</gene>
<dbReference type="PRINTS" id="PR00039">
    <property type="entry name" value="HTHLYSR"/>
</dbReference>
<dbReference type="InterPro" id="IPR000847">
    <property type="entry name" value="LysR_HTH_N"/>
</dbReference>